<dbReference type="GO" id="GO:0000422">
    <property type="term" value="P:autophagy of mitochondrion"/>
    <property type="evidence" value="ECO:0007669"/>
    <property type="project" value="TreeGrafter"/>
</dbReference>
<evidence type="ECO:0000313" key="11">
    <source>
        <dbReference type="Proteomes" id="UP001212152"/>
    </source>
</evidence>
<keyword evidence="4 7" id="KW-0653">Protein transport</keyword>
<dbReference type="GO" id="GO:0006995">
    <property type="term" value="P:cellular response to nitrogen starvation"/>
    <property type="evidence" value="ECO:0007669"/>
    <property type="project" value="TreeGrafter"/>
</dbReference>
<dbReference type="Proteomes" id="UP001212152">
    <property type="component" value="Unassembled WGS sequence"/>
</dbReference>
<dbReference type="Gene3D" id="3.40.140.100">
    <property type="entry name" value="Ubiquitin-like modifier-activating enzyme ATG7 C-terminal domain"/>
    <property type="match status" value="1"/>
</dbReference>
<dbReference type="InterPro" id="IPR045886">
    <property type="entry name" value="ThiF/MoeB/HesA"/>
</dbReference>
<dbReference type="PANTHER" id="PTHR10953">
    <property type="entry name" value="UBIQUITIN-ACTIVATING ENZYME E1"/>
    <property type="match status" value="1"/>
</dbReference>
<feature type="active site" description="Glycyl thioester intermediate" evidence="6">
    <location>
        <position position="569"/>
    </location>
</feature>
<gene>
    <name evidence="10" type="primary">ATG7</name>
    <name evidence="10" type="ORF">HDU87_008051</name>
</gene>
<dbReference type="Pfam" id="PF16420">
    <property type="entry name" value="ATG7_N"/>
    <property type="match status" value="1"/>
</dbReference>
<dbReference type="FunFam" id="3.40.50.720:FF:000243">
    <property type="entry name" value="Ubiquitin-like modifier-activating enzyme ATG7"/>
    <property type="match status" value="1"/>
</dbReference>
<dbReference type="InterPro" id="IPR006285">
    <property type="entry name" value="Atg7"/>
</dbReference>
<evidence type="ECO:0000259" key="8">
    <source>
        <dbReference type="Pfam" id="PF00899"/>
    </source>
</evidence>
<dbReference type="GO" id="GO:0019778">
    <property type="term" value="F:Atg12 activating enzyme activity"/>
    <property type="evidence" value="ECO:0007669"/>
    <property type="project" value="TreeGrafter"/>
</dbReference>
<dbReference type="InterPro" id="IPR032197">
    <property type="entry name" value="Atg7_N"/>
</dbReference>
<evidence type="ECO:0000256" key="5">
    <source>
        <dbReference type="ARBA" id="ARBA00023006"/>
    </source>
</evidence>
<dbReference type="FunFam" id="3.40.140.70:FF:000001">
    <property type="entry name" value="Ubiquitin-like modifier-activating enzyme atg7"/>
    <property type="match status" value="1"/>
</dbReference>
<evidence type="ECO:0000313" key="10">
    <source>
        <dbReference type="EMBL" id="KAJ3182712.1"/>
    </source>
</evidence>
<keyword evidence="5 7" id="KW-0072">Autophagy</keyword>
<dbReference type="InterPro" id="IPR042522">
    <property type="entry name" value="Atg7_N_1"/>
</dbReference>
<dbReference type="InterPro" id="IPR035985">
    <property type="entry name" value="Ubiquitin-activating_enz"/>
</dbReference>
<dbReference type="AlphaFoldDB" id="A0AAD5TP64"/>
<comment type="similarity">
    <text evidence="1 7">Belongs to the ATG7 family.</text>
</comment>
<feature type="domain" description="Ubiquitin-like modifier-activating enzyme Atg7 N-terminal" evidence="9">
    <location>
        <begin position="13"/>
        <end position="337"/>
    </location>
</feature>
<dbReference type="GO" id="GO:0034727">
    <property type="term" value="P:piecemeal microautophagy of the nucleus"/>
    <property type="evidence" value="ECO:0007669"/>
    <property type="project" value="TreeGrafter"/>
</dbReference>
<evidence type="ECO:0000256" key="4">
    <source>
        <dbReference type="ARBA" id="ARBA00022927"/>
    </source>
</evidence>
<evidence type="ECO:0000256" key="2">
    <source>
        <dbReference type="ARBA" id="ARBA00017647"/>
    </source>
</evidence>
<dbReference type="GO" id="GO:0032446">
    <property type="term" value="P:protein modification by small protein conjugation"/>
    <property type="evidence" value="ECO:0007669"/>
    <property type="project" value="TreeGrafter"/>
</dbReference>
<comment type="function">
    <text evidence="7">E1-like activating enzyme involved in the 2 ubiquitin-like systems required for cytoplasm to vacuole transport (Cvt) and autophagy. Activates ATG12 for its conjugation with ATG5 and ATG8 for its conjugation with phosphatidylethanolamine. Both systems are needed for the ATG8 association to Cvt vesicles and autophagosomes membranes. Autophagy is essential for maintenance of amino acid levels and protein synthesis under nitrogen starvation. Required for selective autophagic degradation of the nucleus (nucleophagy) as well as for mitophagy which contributes to regulate mitochondrial quantity and quality by eliminating the mitochondria to a basal level to fulfill cellular energy requirements and preventing excess ROS production.</text>
</comment>
<dbReference type="SUPFAM" id="SSF69572">
    <property type="entry name" value="Activating enzymes of the ubiquitin-like proteins"/>
    <property type="match status" value="1"/>
</dbReference>
<evidence type="ECO:0000256" key="3">
    <source>
        <dbReference type="ARBA" id="ARBA00022448"/>
    </source>
</evidence>
<dbReference type="EMBL" id="JADGJQ010000008">
    <property type="protein sequence ID" value="KAJ3182712.1"/>
    <property type="molecule type" value="Genomic_DNA"/>
</dbReference>
<keyword evidence="7" id="KW-0833">Ubl conjugation pathway</keyword>
<comment type="caution">
    <text evidence="10">The sequence shown here is derived from an EMBL/GenBank/DDBJ whole genome shotgun (WGS) entry which is preliminary data.</text>
</comment>
<dbReference type="Gene3D" id="3.40.50.720">
    <property type="entry name" value="NAD(P)-binding Rossmann-like Domain"/>
    <property type="match status" value="1"/>
</dbReference>
<organism evidence="10 11">
    <name type="scientific">Geranomyces variabilis</name>
    <dbReference type="NCBI Taxonomy" id="109894"/>
    <lineage>
        <taxon>Eukaryota</taxon>
        <taxon>Fungi</taxon>
        <taxon>Fungi incertae sedis</taxon>
        <taxon>Chytridiomycota</taxon>
        <taxon>Chytridiomycota incertae sedis</taxon>
        <taxon>Chytridiomycetes</taxon>
        <taxon>Spizellomycetales</taxon>
        <taxon>Powellomycetaceae</taxon>
        <taxon>Geranomyces</taxon>
    </lineage>
</organism>
<comment type="subunit">
    <text evidence="7">Homodimer.</text>
</comment>
<keyword evidence="3 7" id="KW-0813">Transport</keyword>
<keyword evidence="7" id="KW-0963">Cytoplasm</keyword>
<evidence type="ECO:0000256" key="6">
    <source>
        <dbReference type="PIRSR" id="PIRSR606285-1"/>
    </source>
</evidence>
<sequence length="705" mass="75982">MESQDDTATNSLLQFDPLESAVDPTFWHALSKKKIEVYRLSDAQQDISAQYQVPAPHPTRNAAAATAAAATEASARAPKNVPAARLSFSARSFDDVSVAAATASCTSPGVLRNTNTIEEFKQLDKTNALKEVAERIWADMNSGAAISNPSLLTRFLLVTFADLKKYRFYYWFAFPALLPEEPIRLSRAVPMADVYSGAQISALRESWAAKGGALPFFLLSETNEALGVHELREWHNVMQDGKPVTVGFVDPSSQPANPGWPLRNFLILLRVRWGVTAARVICFRESTLPRDPCSIICDVVLPGAASPRGAACPKAVGWEKNSSGKLGPRMADLGPLMDPAQLADTAVDLNLKLMRWRIMPSLQLETITATRCLLLGSGTLGCYVARALLAWGVRNITFVDNGRVSFSNPVRQPLFRFEDCLDGGKPKAAAAASGLKGVFPGVNAVGVDLNIPMPGHAAATPDRTCADADRLRELIEAHDAVFLLTDSRESRWLPTVIAASLGKIVINSALGFDTFLVMRHGIVTGAHEPSASLAPVTSTADITSLGCYYCNDVVAPADSLSDRTLDQQCTVTRPGLSAIASATAVELLVSILNHPLRARAPAPLPSASNNPSAPTPSPLGLVPHQIRGFLTHFSNLLITGPAYDRCTACSAVVLRMYREEGAAFVRRVVEDPGVLEEVTGLRAMREEADAQDVDWDVEEGDDFEI</sequence>
<dbReference type="GO" id="GO:0015031">
    <property type="term" value="P:protein transport"/>
    <property type="evidence" value="ECO:0007669"/>
    <property type="project" value="UniProtKB-UniRule"/>
</dbReference>
<keyword evidence="11" id="KW-1185">Reference proteome</keyword>
<feature type="domain" description="THIF-type NAD/FAD binding fold" evidence="8">
    <location>
        <begin position="354"/>
        <end position="596"/>
    </location>
</feature>
<evidence type="ECO:0000259" key="9">
    <source>
        <dbReference type="Pfam" id="PF16420"/>
    </source>
</evidence>
<dbReference type="InterPro" id="IPR000594">
    <property type="entry name" value="ThiF_NAD_FAD-bd"/>
</dbReference>
<accession>A0AAD5TP64</accession>
<dbReference type="GO" id="GO:0000407">
    <property type="term" value="C:phagophore assembly site"/>
    <property type="evidence" value="ECO:0007669"/>
    <property type="project" value="UniProtKB-SubCell"/>
</dbReference>
<dbReference type="PANTHER" id="PTHR10953:SF3">
    <property type="entry name" value="UBIQUITIN-LIKE MODIFIER-ACTIVATING ENZYME ATG7"/>
    <property type="match status" value="1"/>
</dbReference>
<protein>
    <recommendedName>
        <fullName evidence="2 7">Ubiquitin-like modifier-activating enzyme ATG7</fullName>
    </recommendedName>
    <alternativeName>
        <fullName evidence="7">Autophagy-related protein 7</fullName>
    </alternativeName>
</protein>
<dbReference type="NCBIfam" id="TIGR01381">
    <property type="entry name" value="E1_like_apg7"/>
    <property type="match status" value="1"/>
</dbReference>
<name>A0AAD5TP64_9FUNG</name>
<comment type="subcellular location">
    <subcellularLocation>
        <location evidence="7">Cytoplasm</location>
    </subcellularLocation>
    <subcellularLocation>
        <location evidence="7">Preautophagosomal structure</location>
    </subcellularLocation>
</comment>
<evidence type="ECO:0000256" key="1">
    <source>
        <dbReference type="ARBA" id="ARBA00010931"/>
    </source>
</evidence>
<proteinExistence type="inferred from homology"/>
<dbReference type="Gene3D" id="3.40.140.70">
    <property type="entry name" value="Ubiquitin-like modifier-activating enzyme ATG7 N-terminal domain"/>
    <property type="match status" value="1"/>
</dbReference>
<evidence type="ECO:0000256" key="7">
    <source>
        <dbReference type="RuleBase" id="RU366022"/>
    </source>
</evidence>
<dbReference type="GO" id="GO:0000045">
    <property type="term" value="P:autophagosome assembly"/>
    <property type="evidence" value="ECO:0007669"/>
    <property type="project" value="TreeGrafter"/>
</dbReference>
<dbReference type="GO" id="GO:0019779">
    <property type="term" value="F:Atg8 activating enzyme activity"/>
    <property type="evidence" value="ECO:0007669"/>
    <property type="project" value="TreeGrafter"/>
</dbReference>
<dbReference type="InterPro" id="IPR042523">
    <property type="entry name" value="Atg7_N_2"/>
</dbReference>
<dbReference type="Pfam" id="PF00899">
    <property type="entry name" value="ThiF"/>
    <property type="match status" value="1"/>
</dbReference>
<reference evidence="10" key="1">
    <citation type="submission" date="2020-05" db="EMBL/GenBank/DDBJ databases">
        <title>Phylogenomic resolution of chytrid fungi.</title>
        <authorList>
            <person name="Stajich J.E."/>
            <person name="Amses K."/>
            <person name="Simmons R."/>
            <person name="Seto K."/>
            <person name="Myers J."/>
            <person name="Bonds A."/>
            <person name="Quandt C.A."/>
            <person name="Barry K."/>
            <person name="Liu P."/>
            <person name="Grigoriev I."/>
            <person name="Longcore J.E."/>
            <person name="James T.Y."/>
        </authorList>
    </citation>
    <scope>NUCLEOTIDE SEQUENCE</scope>
    <source>
        <strain evidence="10">JEL0379</strain>
    </source>
</reference>